<dbReference type="Pfam" id="PF00497">
    <property type="entry name" value="SBP_bac_3"/>
    <property type="match status" value="1"/>
</dbReference>
<dbReference type="EMBL" id="CP017560">
    <property type="protein sequence ID" value="AOV07838.1"/>
    <property type="molecule type" value="Genomic_DNA"/>
</dbReference>
<dbReference type="PANTHER" id="PTHR35936:SF19">
    <property type="entry name" value="AMINO-ACID-BINDING PROTEIN YXEM-RELATED"/>
    <property type="match status" value="1"/>
</dbReference>
<dbReference type="SUPFAM" id="SSF53850">
    <property type="entry name" value="Periplasmic binding protein-like II"/>
    <property type="match status" value="1"/>
</dbReference>
<dbReference type="Gene3D" id="3.40.190.10">
    <property type="entry name" value="Periplasmic binding protein-like II"/>
    <property type="match status" value="2"/>
</dbReference>
<dbReference type="RefSeq" id="WP_075527983.1">
    <property type="nucleotide sequence ID" value="NZ_CP017560.1"/>
</dbReference>
<organism evidence="4 5">
    <name type="scientific">Sporosarcina ureilytica</name>
    <dbReference type="NCBI Taxonomy" id="298596"/>
    <lineage>
        <taxon>Bacteria</taxon>
        <taxon>Bacillati</taxon>
        <taxon>Bacillota</taxon>
        <taxon>Bacilli</taxon>
        <taxon>Bacillales</taxon>
        <taxon>Caryophanaceae</taxon>
        <taxon>Sporosarcina</taxon>
    </lineage>
</organism>
<feature type="chain" id="PRO_5038970158" evidence="2">
    <location>
        <begin position="18"/>
        <end position="287"/>
    </location>
</feature>
<gene>
    <name evidence="4" type="ORF">BI350_10035</name>
</gene>
<feature type="domain" description="Solute-binding protein family 3/N-terminal" evidence="3">
    <location>
        <begin position="41"/>
        <end position="277"/>
    </location>
</feature>
<name>A0A1D8JGL8_9BACL</name>
<reference evidence="4 5" key="1">
    <citation type="submission" date="2016-09" db="EMBL/GenBank/DDBJ databases">
        <title>Complete genome sequence of the Lysinibacillus sphaericus LMG 22257, a specie of Bacillus with ureolytic activity that can effectively biodeposit calcium carbonate.</title>
        <authorList>
            <person name="Yan W."/>
        </authorList>
    </citation>
    <scope>NUCLEOTIDE SEQUENCE [LARGE SCALE GENOMIC DNA]</scope>
    <source>
        <strain evidence="4 5">LMG 22257</strain>
    </source>
</reference>
<evidence type="ECO:0000259" key="3">
    <source>
        <dbReference type="SMART" id="SM00062"/>
    </source>
</evidence>
<feature type="signal peptide" evidence="2">
    <location>
        <begin position="1"/>
        <end position="17"/>
    </location>
</feature>
<proteinExistence type="predicted"/>
<dbReference type="AlphaFoldDB" id="A0A1D8JGL8"/>
<dbReference type="SMART" id="SM00062">
    <property type="entry name" value="PBPb"/>
    <property type="match status" value="1"/>
</dbReference>
<evidence type="ECO:0000313" key="4">
    <source>
        <dbReference type="EMBL" id="AOV07838.1"/>
    </source>
</evidence>
<evidence type="ECO:0000313" key="5">
    <source>
        <dbReference type="Proteomes" id="UP000185746"/>
    </source>
</evidence>
<keyword evidence="5" id="KW-1185">Reference proteome</keyword>
<sequence length="287" mass="31893">MKLIKSLQVAAFGTAIAALLIGCSSKGNERVEAEGDKDVRKVKVAYVQSSKPVTYTDENGNAAGYDVEVLKAVDELLPQYEFDFVGTSDDDLLVGVEQGKYQLGVKNAFWTEERTAKFIYPKEFVGLSSTGLVLKKENEAVKTLEDFASADFSLAPIAANNAQYTVIAEHNEAHPDNPVNLKAGDTFSIDVVQWVNEGRVDGAVIIEASFNRQVTAEDGPYHHLKDDVVYNEFAVIKTWPLFNKKEQELADAFDIALKQVKEQKIPNDLSKEFYGRDLFELLDTVER</sequence>
<evidence type="ECO:0000256" key="2">
    <source>
        <dbReference type="SAM" id="SignalP"/>
    </source>
</evidence>
<dbReference type="PANTHER" id="PTHR35936">
    <property type="entry name" value="MEMBRANE-BOUND LYTIC MUREIN TRANSGLYCOSYLASE F"/>
    <property type="match status" value="1"/>
</dbReference>
<dbReference type="InterPro" id="IPR001638">
    <property type="entry name" value="Solute-binding_3/MltF_N"/>
</dbReference>
<dbReference type="Proteomes" id="UP000185746">
    <property type="component" value="Chromosome"/>
</dbReference>
<dbReference type="KEGG" id="surl:BI350_10035"/>
<protein>
    <submittedName>
        <fullName evidence="4">Amino acid ABC transporter substrate-binding protein</fullName>
    </submittedName>
</protein>
<accession>A0A1D8JGL8</accession>
<evidence type="ECO:0000256" key="1">
    <source>
        <dbReference type="ARBA" id="ARBA00022729"/>
    </source>
</evidence>
<dbReference type="PROSITE" id="PS51257">
    <property type="entry name" value="PROKAR_LIPOPROTEIN"/>
    <property type="match status" value="1"/>
</dbReference>
<keyword evidence="1 2" id="KW-0732">Signal</keyword>